<dbReference type="InterPro" id="IPR040418">
    <property type="entry name" value="CRWN"/>
</dbReference>
<evidence type="ECO:0000313" key="7">
    <source>
        <dbReference type="EMBL" id="KAG7614350.1"/>
    </source>
</evidence>
<feature type="coiled-coil region" evidence="5">
    <location>
        <begin position="140"/>
        <end position="308"/>
    </location>
</feature>
<feature type="coiled-coil region" evidence="5">
    <location>
        <begin position="443"/>
        <end position="561"/>
    </location>
</feature>
<feature type="coiled-coil region" evidence="5">
    <location>
        <begin position="587"/>
        <end position="778"/>
    </location>
</feature>
<dbReference type="GO" id="GO:0005652">
    <property type="term" value="C:nuclear lamina"/>
    <property type="evidence" value="ECO:0007669"/>
    <property type="project" value="UniProtKB-SubCell"/>
</dbReference>
<dbReference type="Proteomes" id="UP000694251">
    <property type="component" value="Chromosome 5"/>
</dbReference>
<keyword evidence="8" id="KW-1185">Reference proteome</keyword>
<evidence type="ECO:0000313" key="8">
    <source>
        <dbReference type="Proteomes" id="UP000694251"/>
    </source>
</evidence>
<protein>
    <recommendedName>
        <fullName evidence="9">Nuclear matrix constituent protein 1-like protein</fullName>
    </recommendedName>
</protein>
<feature type="compositionally biased region" description="Polar residues" evidence="6">
    <location>
        <begin position="910"/>
        <end position="920"/>
    </location>
</feature>
<accession>A0A8T2DVP4</accession>
<evidence type="ECO:0000256" key="4">
    <source>
        <dbReference type="ARBA" id="ARBA00024208"/>
    </source>
</evidence>
<dbReference type="AlphaFoldDB" id="A0A8T2DVP4"/>
<evidence type="ECO:0000256" key="1">
    <source>
        <dbReference type="ARBA" id="ARBA00023054"/>
    </source>
</evidence>
<keyword evidence="2" id="KW-0539">Nucleus</keyword>
<reference evidence="7 8" key="1">
    <citation type="submission" date="2020-12" db="EMBL/GenBank/DDBJ databases">
        <title>Concerted genomic and epigenomic changes stabilize Arabidopsis allopolyploids.</title>
        <authorList>
            <person name="Chen Z."/>
        </authorList>
    </citation>
    <scope>NUCLEOTIDE SEQUENCE [LARGE SCALE GENOMIC DNA]</scope>
    <source>
        <strain evidence="7">As9502</strain>
        <tissue evidence="7">Leaf</tissue>
    </source>
</reference>
<gene>
    <name evidence="7" type="ORF">ISN44_As05g061470</name>
</gene>
<comment type="similarity">
    <text evidence="4">Belongs to the CRWN family.</text>
</comment>
<evidence type="ECO:0008006" key="9">
    <source>
        <dbReference type="Google" id="ProtNLM"/>
    </source>
</evidence>
<dbReference type="GO" id="GO:0006997">
    <property type="term" value="P:nucleus organization"/>
    <property type="evidence" value="ECO:0007669"/>
    <property type="project" value="InterPro"/>
</dbReference>
<keyword evidence="1 5" id="KW-0175">Coiled coil</keyword>
<sequence>MATSSRSERFPITPSTAATNRLTITPNSRVLKSPLTEEIMWKRLKDAGFDEQSIKNRDKAALIAYIAKLESEVYDYQHNMGLLLLEKNELSSQYEEIKASVDESDLTHMREKSAYVSALAEAKKREESLKKDVGIAKECISSLEKTLHEMRAECAETKVSAGSTMSEAHVMIEDALKKLADAEAKMRAAEALQAEANRYHRIAERKLKEVESREDDLTRRLASFKSECETKENEMVIERQTLNERRKSLQQEHERLLDAQVSLNQREDHIFARSQELAELEKGLDTAKTTFEEERKAFEDKKSNLEIALALCAKREEVCFYSHNSLLFLVLHYRSSKKFLGDKIAVSERESSLLKKEQELLVAEEKIASKESELIQNVLANQEVILRKRKSDVEAELECKSKSVEVEIESKRRAWELREVDIKQREDLVGEKEHDLEVQSRALAEKEKDITEKSFNLDEKEKNLVATEEDINLKTTMLEDEKERLRKLDLELQQSLTSLEDKRKRVDSATQKLEALKSETSELSTLEMKLKEELDDLRAQKLEMLAEADRLKVEKAKFEAEWEHIDVKREELRKEAEYITRQREAFSMYLKDERDNIKEERDALRNQHKNDVESLNREREEFMNKMVEEHSEWLSKIQRERADFLLGIEMQKRELEYCIENKREELENSSRDREKAFEQEKKLEEERIQSLKEMAEKELEHVQVELKRLDAERLEIKLDRERREREWAELKDSVEELKVQREKLETQRHMLRAERDEIRHEIEELKKLENLKVALDDMSMAKMQLSNLERSWEKVSALKQKVVSRDDELDLQNGVSTVSNSEDGYNSSMERQNGLTPSSATPFSWIKRCTNLIFKTSPEKSTLMHHYEEEGGVPSEKLKLESSRREEKAYTEGLSIAVERLEAGRKRRGNTSGDETSEPSNNKKRKHDVTQKYSDEADTQSVISSPQNVPEDKHELPSSQTQTPSGMVVISETVKITRVTCETEVTNKVTTLDCSESPSEAGRKMGEETEDGDCNQVVFMNSLKKNCLQTLQQMNNTLWLFL</sequence>
<evidence type="ECO:0000256" key="3">
    <source>
        <dbReference type="ARBA" id="ARBA00024186"/>
    </source>
</evidence>
<dbReference type="EMBL" id="JAEFBJ010000005">
    <property type="protein sequence ID" value="KAG7614350.1"/>
    <property type="molecule type" value="Genomic_DNA"/>
</dbReference>
<feature type="region of interest" description="Disordered" evidence="6">
    <location>
        <begin position="814"/>
        <end position="840"/>
    </location>
</feature>
<comment type="subcellular location">
    <subcellularLocation>
        <location evidence="3">Nucleus lamina</location>
    </subcellularLocation>
</comment>
<organism evidence="7 8">
    <name type="scientific">Arabidopsis suecica</name>
    <name type="common">Swedish thale-cress</name>
    <name type="synonym">Cardaminopsis suecica</name>
    <dbReference type="NCBI Taxonomy" id="45249"/>
    <lineage>
        <taxon>Eukaryota</taxon>
        <taxon>Viridiplantae</taxon>
        <taxon>Streptophyta</taxon>
        <taxon>Embryophyta</taxon>
        <taxon>Tracheophyta</taxon>
        <taxon>Spermatophyta</taxon>
        <taxon>Magnoliopsida</taxon>
        <taxon>eudicotyledons</taxon>
        <taxon>Gunneridae</taxon>
        <taxon>Pentapetalae</taxon>
        <taxon>rosids</taxon>
        <taxon>malvids</taxon>
        <taxon>Brassicales</taxon>
        <taxon>Brassicaceae</taxon>
        <taxon>Camelineae</taxon>
        <taxon>Arabidopsis</taxon>
    </lineage>
</organism>
<name>A0A8T2DVP4_ARASU</name>
<feature type="compositionally biased region" description="Basic and acidic residues" evidence="6">
    <location>
        <begin position="876"/>
        <end position="890"/>
    </location>
</feature>
<dbReference type="PANTHER" id="PTHR31908">
    <property type="entry name" value="PROTEIN CROWDED NUCLEI 4"/>
    <property type="match status" value="1"/>
</dbReference>
<feature type="compositionally biased region" description="Polar residues" evidence="6">
    <location>
        <begin position="939"/>
        <end position="948"/>
    </location>
</feature>
<dbReference type="PANTHER" id="PTHR31908:SF2">
    <property type="entry name" value="PROTEIN CROWDED NUCLEI 4"/>
    <property type="match status" value="1"/>
</dbReference>
<dbReference type="OrthoDB" id="673795at2759"/>
<evidence type="ECO:0000256" key="5">
    <source>
        <dbReference type="SAM" id="Coils"/>
    </source>
</evidence>
<comment type="caution">
    <text evidence="7">The sequence shown here is derived from an EMBL/GenBank/DDBJ whole genome shotgun (WGS) entry which is preliminary data.</text>
</comment>
<proteinExistence type="inferred from homology"/>
<evidence type="ECO:0000256" key="6">
    <source>
        <dbReference type="SAM" id="MobiDB-lite"/>
    </source>
</evidence>
<evidence type="ECO:0000256" key="2">
    <source>
        <dbReference type="ARBA" id="ARBA00023242"/>
    </source>
</evidence>
<feature type="region of interest" description="Disordered" evidence="6">
    <location>
        <begin position="866"/>
        <end position="964"/>
    </location>
</feature>